<reference evidence="4 5" key="1">
    <citation type="submission" date="2024-08" db="EMBL/GenBank/DDBJ databases">
        <title>Gnathostoma spinigerum genome.</title>
        <authorList>
            <person name="Gonzalez-Bertolin B."/>
            <person name="Monzon S."/>
            <person name="Zaballos A."/>
            <person name="Jimenez P."/>
            <person name="Dekumyoy P."/>
            <person name="Varona S."/>
            <person name="Cuesta I."/>
            <person name="Sumanam S."/>
            <person name="Adisakwattana P."/>
            <person name="Gasser R.B."/>
            <person name="Hernandez-Gonzalez A."/>
            <person name="Young N.D."/>
            <person name="Perteguer M.J."/>
        </authorList>
    </citation>
    <scope>NUCLEOTIDE SEQUENCE [LARGE SCALE GENOMIC DNA]</scope>
    <source>
        <strain evidence="4">AL3</strain>
        <tissue evidence="4">Liver</tissue>
    </source>
</reference>
<comment type="similarity">
    <text evidence="1">Belongs to the peptidase M13 family.</text>
</comment>
<keyword evidence="2" id="KW-0472">Membrane</keyword>
<dbReference type="Pfam" id="PF05649">
    <property type="entry name" value="Peptidase_M13_N"/>
    <property type="match status" value="1"/>
</dbReference>
<sequence length="440" mass="50464">MKLDEFPNGDQWPHRSTLGKRCFYGFTRLEVFLILLCAVFASVLVCVCVLWLVVLQGYRHFLDGAVNGPRKFADFDGATNYGFDQSAVHHGGIVCTSMECASIAAYFAGNINQKVDPCADFYEFACGNYGLQRHLPANKPLRHTLSDMQATLNRQVRLLLESPVTEHDKPWDRLAKDYYQKCIQEDVIDKTGLSAMRKLLSETGGWPVLEGAQWKEWNSSWEKQLAVIMNQTGVNAVILELAVSHDPMNSSRSIIELDQPKWGVGSRWPYLTGQDDLMIRNYTSLMIKTAISLGADPRMAEAEMKSVIDLELRLVNYSADEMIRRDPDRSNNRFQLWQLRDMYPNIDLDEYIRTIFADIVDITDNDTVIVRETDYFKGIQNVMKSASKRDIANYFQWRVIQSYSLFLPPSMREPFYVFKASQTGMFNSPTPERFESSMYS</sequence>
<dbReference type="InterPro" id="IPR000718">
    <property type="entry name" value="Peptidase_M13"/>
</dbReference>
<accession>A0ABD6ED48</accession>
<dbReference type="PANTHER" id="PTHR11733:SF192">
    <property type="entry name" value="NEPRILYSIN-21"/>
    <property type="match status" value="1"/>
</dbReference>
<keyword evidence="2" id="KW-1133">Transmembrane helix</keyword>
<dbReference type="SUPFAM" id="SSF55486">
    <property type="entry name" value="Metalloproteases ('zincins'), catalytic domain"/>
    <property type="match status" value="1"/>
</dbReference>
<dbReference type="Gene3D" id="1.10.1380.10">
    <property type="entry name" value="Neutral endopeptidase , domain2"/>
    <property type="match status" value="1"/>
</dbReference>
<protein>
    <recommendedName>
        <fullName evidence="3">Peptidase M13 N-terminal domain-containing protein</fullName>
    </recommendedName>
</protein>
<evidence type="ECO:0000256" key="1">
    <source>
        <dbReference type="ARBA" id="ARBA00007357"/>
    </source>
</evidence>
<evidence type="ECO:0000256" key="2">
    <source>
        <dbReference type="SAM" id="Phobius"/>
    </source>
</evidence>
<feature type="transmembrane region" description="Helical" evidence="2">
    <location>
        <begin position="31"/>
        <end position="54"/>
    </location>
</feature>
<dbReference type="InterPro" id="IPR042089">
    <property type="entry name" value="Peptidase_M13_dom_2"/>
</dbReference>
<gene>
    <name evidence="4" type="ORF">AB6A40_004295</name>
</gene>
<feature type="domain" description="Peptidase M13 N-terminal" evidence="3">
    <location>
        <begin position="117"/>
        <end position="424"/>
    </location>
</feature>
<organism evidence="4 5">
    <name type="scientific">Gnathostoma spinigerum</name>
    <dbReference type="NCBI Taxonomy" id="75299"/>
    <lineage>
        <taxon>Eukaryota</taxon>
        <taxon>Metazoa</taxon>
        <taxon>Ecdysozoa</taxon>
        <taxon>Nematoda</taxon>
        <taxon>Chromadorea</taxon>
        <taxon>Rhabditida</taxon>
        <taxon>Spirurina</taxon>
        <taxon>Gnathostomatomorpha</taxon>
        <taxon>Gnathostomatoidea</taxon>
        <taxon>Gnathostomatidae</taxon>
        <taxon>Gnathostoma</taxon>
    </lineage>
</organism>
<dbReference type="PANTHER" id="PTHR11733">
    <property type="entry name" value="ZINC METALLOPROTEASE FAMILY M13 NEPRILYSIN-RELATED"/>
    <property type="match status" value="1"/>
</dbReference>
<evidence type="ECO:0000313" key="4">
    <source>
        <dbReference type="EMBL" id="MFH4977586.1"/>
    </source>
</evidence>
<dbReference type="AlphaFoldDB" id="A0ABD6ED48"/>
<keyword evidence="5" id="KW-1185">Reference proteome</keyword>
<dbReference type="InterPro" id="IPR008753">
    <property type="entry name" value="Peptidase_M13_N"/>
</dbReference>
<keyword evidence="2" id="KW-0812">Transmembrane</keyword>
<comment type="caution">
    <text evidence="4">The sequence shown here is derived from an EMBL/GenBank/DDBJ whole genome shotgun (WGS) entry which is preliminary data.</text>
</comment>
<evidence type="ECO:0000313" key="5">
    <source>
        <dbReference type="Proteomes" id="UP001608902"/>
    </source>
</evidence>
<evidence type="ECO:0000259" key="3">
    <source>
        <dbReference type="Pfam" id="PF05649"/>
    </source>
</evidence>
<name>A0ABD6ED48_9BILA</name>
<dbReference type="PROSITE" id="PS51885">
    <property type="entry name" value="NEPRILYSIN"/>
    <property type="match status" value="1"/>
</dbReference>
<dbReference type="EMBL" id="JBGFUD010002426">
    <property type="protein sequence ID" value="MFH4977586.1"/>
    <property type="molecule type" value="Genomic_DNA"/>
</dbReference>
<dbReference type="Proteomes" id="UP001608902">
    <property type="component" value="Unassembled WGS sequence"/>
</dbReference>
<proteinExistence type="inferred from homology"/>